<dbReference type="Proteomes" id="UP001552299">
    <property type="component" value="Unassembled WGS sequence"/>
</dbReference>
<reference evidence="2 3" key="1">
    <citation type="journal article" date="2024" name="Plant Biotechnol. J.">
        <title>Dendrobium thyrsiflorum genome and its molecular insights into genes involved in important horticultural traits.</title>
        <authorList>
            <person name="Chen B."/>
            <person name="Wang J.Y."/>
            <person name="Zheng P.J."/>
            <person name="Li K.L."/>
            <person name="Liang Y.M."/>
            <person name="Chen X.F."/>
            <person name="Zhang C."/>
            <person name="Zhao X."/>
            <person name="He X."/>
            <person name="Zhang G.Q."/>
            <person name="Liu Z.J."/>
            <person name="Xu Q."/>
        </authorList>
    </citation>
    <scope>NUCLEOTIDE SEQUENCE [LARGE SCALE GENOMIC DNA]</scope>
    <source>
        <strain evidence="2">GZMU011</strain>
    </source>
</reference>
<dbReference type="InterPro" id="IPR001245">
    <property type="entry name" value="Ser-Thr/Tyr_kinase_cat_dom"/>
</dbReference>
<protein>
    <recommendedName>
        <fullName evidence="1">Protein kinase domain-containing protein</fullName>
    </recommendedName>
</protein>
<dbReference type="Gene3D" id="1.10.510.10">
    <property type="entry name" value="Transferase(Phosphotransferase) domain 1"/>
    <property type="match status" value="1"/>
</dbReference>
<dbReference type="PROSITE" id="PS50011">
    <property type="entry name" value="PROTEIN_KINASE_DOM"/>
    <property type="match status" value="1"/>
</dbReference>
<dbReference type="Pfam" id="PF07714">
    <property type="entry name" value="PK_Tyr_Ser-Thr"/>
    <property type="match status" value="1"/>
</dbReference>
<proteinExistence type="predicted"/>
<evidence type="ECO:0000313" key="3">
    <source>
        <dbReference type="Proteomes" id="UP001552299"/>
    </source>
</evidence>
<dbReference type="Pfam" id="PF24093">
    <property type="entry name" value="DUF7377"/>
    <property type="match status" value="1"/>
</dbReference>
<dbReference type="AlphaFoldDB" id="A0ABD0VVH1"/>
<dbReference type="PANTHER" id="PTHR44329">
    <property type="entry name" value="SERINE/THREONINE-PROTEIN KINASE TNNI3K-RELATED"/>
    <property type="match status" value="1"/>
</dbReference>
<keyword evidence="3" id="KW-1185">Reference proteome</keyword>
<evidence type="ECO:0000313" key="2">
    <source>
        <dbReference type="EMBL" id="KAL0928921.1"/>
    </source>
</evidence>
<organism evidence="2 3">
    <name type="scientific">Dendrobium thyrsiflorum</name>
    <name type="common">Pinecone-like raceme dendrobium</name>
    <name type="synonym">Orchid</name>
    <dbReference type="NCBI Taxonomy" id="117978"/>
    <lineage>
        <taxon>Eukaryota</taxon>
        <taxon>Viridiplantae</taxon>
        <taxon>Streptophyta</taxon>
        <taxon>Embryophyta</taxon>
        <taxon>Tracheophyta</taxon>
        <taxon>Spermatophyta</taxon>
        <taxon>Magnoliopsida</taxon>
        <taxon>Liliopsida</taxon>
        <taxon>Asparagales</taxon>
        <taxon>Orchidaceae</taxon>
        <taxon>Epidendroideae</taxon>
        <taxon>Malaxideae</taxon>
        <taxon>Dendrobiinae</taxon>
        <taxon>Dendrobium</taxon>
    </lineage>
</organism>
<evidence type="ECO:0000259" key="1">
    <source>
        <dbReference type="PROSITE" id="PS50011"/>
    </source>
</evidence>
<feature type="domain" description="Protein kinase" evidence="1">
    <location>
        <begin position="272"/>
        <end position="529"/>
    </location>
</feature>
<dbReference type="InterPro" id="IPR051681">
    <property type="entry name" value="Ser/Thr_Kinases-Pseudokinases"/>
</dbReference>
<dbReference type="EMBL" id="JANQDX010000001">
    <property type="protein sequence ID" value="KAL0928921.1"/>
    <property type="molecule type" value="Genomic_DNA"/>
</dbReference>
<dbReference type="InterPro" id="IPR055801">
    <property type="entry name" value="DUF7377"/>
</dbReference>
<gene>
    <name evidence="2" type="ORF">M5K25_000854</name>
</gene>
<comment type="caution">
    <text evidence="2">The sequence shown here is derived from an EMBL/GenBank/DDBJ whole genome shotgun (WGS) entry which is preliminary data.</text>
</comment>
<dbReference type="SUPFAM" id="SSF56112">
    <property type="entry name" value="Protein kinase-like (PK-like)"/>
    <property type="match status" value="1"/>
</dbReference>
<dbReference type="InterPro" id="IPR000719">
    <property type="entry name" value="Prot_kinase_dom"/>
</dbReference>
<dbReference type="PANTHER" id="PTHR44329:SF84">
    <property type="entry name" value="PROTEIN KINASE LIKE PROTEIN"/>
    <property type="match status" value="1"/>
</dbReference>
<name>A0ABD0VVH1_DENTH</name>
<accession>A0ABD0VVH1</accession>
<dbReference type="InterPro" id="IPR011009">
    <property type="entry name" value="Kinase-like_dom_sf"/>
</dbReference>
<sequence>MAAALECCSGGPNTAEKMFNHLLMRARHQSDAFGRELPEKKWQRMSRNVVAAIAALKNSLNHDVSNSSLTELFPGSHIPEKLLSNIRRHFDSLPNSYSQAGFDIKEVCLHLRLVEQAADDGQPALQIQRISGQGYVFKIVFVCKSAFSWPTMSGAIGGSVVCFKKTQIFEKKGLTLGVVTVLVDALCEKNFKYRIEAALLSAAKKQRNAGVKLHFSLCGCQEEGLVTNEGNSVFSASSEINACPIRQIHLPSPLPEIICSGGVELSRWLLRAEDIEFVERAGINSFIGTYKGKKVWIKKLKRGERGSPYEIEIQQNLIRLMSCGHKNLLQFCGVCFNESNGLCVVTRLMEGGSVHDLIQSKKVRVRDIMRIGLDVSEGLLFMNSHGVAYRDLNRKRILLDRQGHACLGDMGIVSTCMNPRQVTEYETAGYQWLAPEIIAADPENKTETWMSNVYSFAMVLWEMVTGEVAYSSYSPVQAAVGIAAYGMRPEIPKDCPPVLRSLMVRCWNNCPSKRPQLSEIVSILLKQKI</sequence>